<dbReference type="Proteomes" id="UP000182248">
    <property type="component" value="Unassembled WGS sequence"/>
</dbReference>
<dbReference type="STRING" id="1150368.SAMN02927921_04075"/>
<dbReference type="RefSeq" id="WP_072319299.1">
    <property type="nucleotide sequence ID" value="NZ_FPJE01000037.1"/>
</dbReference>
<dbReference type="AlphaFoldDB" id="A0A1K1RWE2"/>
<dbReference type="EMBL" id="FPJE01000037">
    <property type="protein sequence ID" value="SFW76141.1"/>
    <property type="molecule type" value="Genomic_DNA"/>
</dbReference>
<dbReference type="InterPro" id="IPR010982">
    <property type="entry name" value="Lambda_DNA-bd_dom_sf"/>
</dbReference>
<sequence length="175" mass="20331">MEKFIQEQRKKIGLRIQKIIDILDLKPTQFAALTKLTPNTITHISSAKGFNSNTILHISFYTGMPLDVLLDLSSNKIDKKTLVKNFWQNVETHNPSAYNKFKEKRFTIVEAIKKLIEEASFFDKPKKTGEVREYLETEYYKSASSATISQALNNLFEEGLLRRKKIGLRNYAYYK</sequence>
<proteinExistence type="predicted"/>
<evidence type="ECO:0008006" key="3">
    <source>
        <dbReference type="Google" id="ProtNLM"/>
    </source>
</evidence>
<name>A0A1K1RWE2_9FLAO</name>
<dbReference type="GO" id="GO:0003677">
    <property type="term" value="F:DNA binding"/>
    <property type="evidence" value="ECO:0007669"/>
    <property type="project" value="InterPro"/>
</dbReference>
<gene>
    <name evidence="1" type="ORF">SAMN02927921_04075</name>
</gene>
<dbReference type="OrthoDB" id="1425638at2"/>
<organism evidence="1 2">
    <name type="scientific">Sinomicrobium oceani</name>
    <dbReference type="NCBI Taxonomy" id="1150368"/>
    <lineage>
        <taxon>Bacteria</taxon>
        <taxon>Pseudomonadati</taxon>
        <taxon>Bacteroidota</taxon>
        <taxon>Flavobacteriia</taxon>
        <taxon>Flavobacteriales</taxon>
        <taxon>Flavobacteriaceae</taxon>
        <taxon>Sinomicrobium</taxon>
    </lineage>
</organism>
<dbReference type="SUPFAM" id="SSF47413">
    <property type="entry name" value="lambda repressor-like DNA-binding domains"/>
    <property type="match status" value="1"/>
</dbReference>
<protein>
    <recommendedName>
        <fullName evidence="3">HTH cro/C1-type domain-containing protein</fullName>
    </recommendedName>
</protein>
<keyword evidence="2" id="KW-1185">Reference proteome</keyword>
<evidence type="ECO:0000313" key="1">
    <source>
        <dbReference type="EMBL" id="SFW76141.1"/>
    </source>
</evidence>
<accession>A0A1K1RWE2</accession>
<reference evidence="1 2" key="1">
    <citation type="submission" date="2016-11" db="EMBL/GenBank/DDBJ databases">
        <authorList>
            <person name="Jaros S."/>
            <person name="Januszkiewicz K."/>
            <person name="Wedrychowicz H."/>
        </authorList>
    </citation>
    <scope>NUCLEOTIDE SEQUENCE [LARGE SCALE GENOMIC DNA]</scope>
    <source>
        <strain evidence="1 2">CGMCC 1.12145</strain>
    </source>
</reference>
<evidence type="ECO:0000313" key="2">
    <source>
        <dbReference type="Proteomes" id="UP000182248"/>
    </source>
</evidence>